<accession>A0A8D9HCK9</accession>
<sequence>MASNDQAFEYAQVQATYVENAPDRLQASNIRLLAPSHKMTLIPYHLYHPRQPMANEPPTPAHSARRLHPVRRVVRYFSGGSRLVVTDFAFTT</sequence>
<protein>
    <submittedName>
        <fullName evidence="1">Uncharacterized protein</fullName>
    </submittedName>
</protein>
<dbReference type="EMBL" id="LS974624">
    <property type="protein sequence ID" value="CAG7896923.1"/>
    <property type="molecule type" value="Genomic_DNA"/>
</dbReference>
<reference evidence="1 2" key="1">
    <citation type="submission" date="2021-07" db="EMBL/GenBank/DDBJ databases">
        <authorList>
            <consortium name="Genoscope - CEA"/>
            <person name="William W."/>
        </authorList>
    </citation>
    <scope>NUCLEOTIDE SEQUENCE [LARGE SCALE GENOMIC DNA]</scope>
</reference>
<dbReference type="Gramene" id="A08p05890.2_BraZ1">
    <property type="protein sequence ID" value="A08p05890.2_BraZ1.CDS"/>
    <property type="gene ID" value="A08g05890.2_BraZ1"/>
</dbReference>
<evidence type="ECO:0000313" key="2">
    <source>
        <dbReference type="Proteomes" id="UP000694005"/>
    </source>
</evidence>
<dbReference type="AlphaFoldDB" id="A0A8D9HCK9"/>
<proteinExistence type="predicted"/>
<gene>
    <name evidence="1" type="ORF">BRAPAZ1V2_A08P05890.2</name>
</gene>
<dbReference type="Proteomes" id="UP000694005">
    <property type="component" value="Chromosome A08"/>
</dbReference>
<name>A0A8D9HCK9_BRACM</name>
<evidence type="ECO:0000313" key="1">
    <source>
        <dbReference type="EMBL" id="CAG7896923.1"/>
    </source>
</evidence>
<organism evidence="1 2">
    <name type="scientific">Brassica campestris</name>
    <name type="common">Field mustard</name>
    <dbReference type="NCBI Taxonomy" id="3711"/>
    <lineage>
        <taxon>Eukaryota</taxon>
        <taxon>Viridiplantae</taxon>
        <taxon>Streptophyta</taxon>
        <taxon>Embryophyta</taxon>
        <taxon>Tracheophyta</taxon>
        <taxon>Spermatophyta</taxon>
        <taxon>Magnoliopsida</taxon>
        <taxon>eudicotyledons</taxon>
        <taxon>Gunneridae</taxon>
        <taxon>Pentapetalae</taxon>
        <taxon>rosids</taxon>
        <taxon>malvids</taxon>
        <taxon>Brassicales</taxon>
        <taxon>Brassicaceae</taxon>
        <taxon>Brassiceae</taxon>
        <taxon>Brassica</taxon>
    </lineage>
</organism>